<feature type="transmembrane region" description="Helical" evidence="6">
    <location>
        <begin position="228"/>
        <end position="245"/>
    </location>
</feature>
<protein>
    <recommendedName>
        <fullName evidence="9">Major facilitator superfamily (MFS) profile domain-containing protein</fullName>
    </recommendedName>
</protein>
<organism evidence="7 8">
    <name type="scientific">Puccinia sorghi</name>
    <dbReference type="NCBI Taxonomy" id="27349"/>
    <lineage>
        <taxon>Eukaryota</taxon>
        <taxon>Fungi</taxon>
        <taxon>Dikarya</taxon>
        <taxon>Basidiomycota</taxon>
        <taxon>Pucciniomycotina</taxon>
        <taxon>Pucciniomycetes</taxon>
        <taxon>Pucciniales</taxon>
        <taxon>Pucciniaceae</taxon>
        <taxon>Puccinia</taxon>
    </lineage>
</organism>
<keyword evidence="4 6" id="KW-0472">Membrane</keyword>
<dbReference type="PANTHER" id="PTHR23501:SF87">
    <property type="entry name" value="SIDEROPHORE IRON TRANSPORTER 2"/>
    <property type="match status" value="1"/>
</dbReference>
<dbReference type="OrthoDB" id="2241241at2759"/>
<dbReference type="Gene3D" id="1.20.1250.20">
    <property type="entry name" value="MFS general substrate transporter like domains"/>
    <property type="match status" value="2"/>
</dbReference>
<feature type="compositionally biased region" description="Basic and acidic residues" evidence="5">
    <location>
        <begin position="45"/>
        <end position="57"/>
    </location>
</feature>
<feature type="region of interest" description="Disordered" evidence="5">
    <location>
        <begin position="41"/>
        <end position="144"/>
    </location>
</feature>
<keyword evidence="2 6" id="KW-0812">Transmembrane</keyword>
<dbReference type="EMBL" id="LAVV01015614">
    <property type="protein sequence ID" value="KNZ43749.1"/>
    <property type="molecule type" value="Genomic_DNA"/>
</dbReference>
<sequence length="726" mass="79806">MPELETSGVPMPPYWTANRLKCLRWERCWCSPLKGAAFCQTGSRQVDERRLSEEHTGAKGGRPPRSSHVSKQKLQDERLMEGSASPIHSSLKGQDDPITQDNVGREGASRRRLPQGTPSLYTDLDDGHHRPQQKDEPAKNSPNQFGVLKMEAIIERLRARSNRWGLRSIYIAMYVLSTITSTENNSLPIIEPYFLSLFGHHSSLATVGIMTNIAFAVGKPPMSKIMDVFGRAEGVLVAILLYLIGESSHNHPPQKTLGEILMVRNISVGAILTASSTGVVQYGIARTAAALGSQGLQLSQMIIVADTSSLTSRALLTSTITLPWILTTWIGPTFGSWFLSKGPFGYRAIYLVFGFAVPLCAGWLALVLWLEWRKLNSEVGRRPPITALPTPDHARDDQCQDLWSPPNSPHPALHYPRSSSTTSLWSETWEQLDSVGLLLLTLGFGLLLLPLTWSVKEPGVNWFNAQRCLFLVVGLIVLVCFGVYERKMAKFPAIPTRLLEQRTVLLGSFVVRFLSARDAQYVERSYLFTACVSAIICGVLVKWTRRYKIWLVVGILLHGVGTLLMVRSRKLDNPMAEIVISQVIGGFGGGFTTLASQLGVQAVVGHQDVGIATAVFLTITQIGGAVGSSVAGSIWTSRLESALASRLPPSEHPNIPKIVGDLRFALSYSGDNRTSINQAYVDVQRILNWLGVWALLPCLLCALAMQNVDLGAKAQIPKPDEQENEE</sequence>
<reference evidence="7 8" key="1">
    <citation type="submission" date="2015-08" db="EMBL/GenBank/DDBJ databases">
        <title>Next Generation Sequencing and Analysis of the Genome of Puccinia sorghi L Schw, the Causal Agent of Maize Common Rust.</title>
        <authorList>
            <person name="Rochi L."/>
            <person name="Burguener G."/>
            <person name="Darino M."/>
            <person name="Turjanski A."/>
            <person name="Kreff E."/>
            <person name="Dieguez M.J."/>
            <person name="Sacco F."/>
        </authorList>
    </citation>
    <scope>NUCLEOTIDE SEQUENCE [LARGE SCALE GENOMIC DNA]</scope>
    <source>
        <strain evidence="7 8">RO10H11247</strain>
    </source>
</reference>
<feature type="transmembrane region" description="Helical" evidence="6">
    <location>
        <begin position="320"/>
        <end position="339"/>
    </location>
</feature>
<feature type="transmembrane region" description="Helical" evidence="6">
    <location>
        <begin position="164"/>
        <end position="181"/>
    </location>
</feature>
<feature type="compositionally biased region" description="Polar residues" evidence="5">
    <location>
        <begin position="86"/>
        <end position="102"/>
    </location>
</feature>
<dbReference type="Proteomes" id="UP000037035">
    <property type="component" value="Unassembled WGS sequence"/>
</dbReference>
<evidence type="ECO:0000256" key="6">
    <source>
        <dbReference type="SAM" id="Phobius"/>
    </source>
</evidence>
<dbReference type="PANTHER" id="PTHR23501">
    <property type="entry name" value="MAJOR FACILITATOR SUPERFAMILY"/>
    <property type="match status" value="1"/>
</dbReference>
<evidence type="ECO:0000256" key="5">
    <source>
        <dbReference type="SAM" id="MobiDB-lite"/>
    </source>
</evidence>
<feature type="transmembrane region" description="Helical" evidence="6">
    <location>
        <begin position="686"/>
        <end position="705"/>
    </location>
</feature>
<dbReference type="InterPro" id="IPR036259">
    <property type="entry name" value="MFS_trans_sf"/>
</dbReference>
<evidence type="ECO:0000256" key="3">
    <source>
        <dbReference type="ARBA" id="ARBA00022989"/>
    </source>
</evidence>
<evidence type="ECO:0000313" key="8">
    <source>
        <dbReference type="Proteomes" id="UP000037035"/>
    </source>
</evidence>
<feature type="transmembrane region" description="Helical" evidence="6">
    <location>
        <begin position="549"/>
        <end position="566"/>
    </location>
</feature>
<dbReference type="AlphaFoldDB" id="A0A0L6U5F3"/>
<evidence type="ECO:0000256" key="2">
    <source>
        <dbReference type="ARBA" id="ARBA00022692"/>
    </source>
</evidence>
<dbReference type="GO" id="GO:0005886">
    <property type="term" value="C:plasma membrane"/>
    <property type="evidence" value="ECO:0007669"/>
    <property type="project" value="TreeGrafter"/>
</dbReference>
<keyword evidence="8" id="KW-1185">Reference proteome</keyword>
<comment type="subcellular location">
    <subcellularLocation>
        <location evidence="1">Membrane</location>
        <topology evidence="1">Multi-pass membrane protein</topology>
    </subcellularLocation>
</comment>
<dbReference type="VEuPathDB" id="FungiDB:VP01_990g7"/>
<feature type="transmembrane region" description="Helical" evidence="6">
    <location>
        <begin position="435"/>
        <end position="455"/>
    </location>
</feature>
<name>A0A0L6U5F3_9BASI</name>
<keyword evidence="3 6" id="KW-1133">Transmembrane helix</keyword>
<feature type="transmembrane region" description="Helical" evidence="6">
    <location>
        <begin position="467"/>
        <end position="484"/>
    </location>
</feature>
<feature type="transmembrane region" description="Helical" evidence="6">
    <location>
        <begin position="348"/>
        <end position="370"/>
    </location>
</feature>
<evidence type="ECO:0008006" key="9">
    <source>
        <dbReference type="Google" id="ProtNLM"/>
    </source>
</evidence>
<proteinExistence type="predicted"/>
<dbReference type="STRING" id="27349.A0A0L6U5F3"/>
<feature type="compositionally biased region" description="Basic and acidic residues" evidence="5">
    <location>
        <begin position="125"/>
        <end position="138"/>
    </location>
</feature>
<dbReference type="SUPFAM" id="SSF103473">
    <property type="entry name" value="MFS general substrate transporter"/>
    <property type="match status" value="1"/>
</dbReference>
<accession>A0A0L6U5F3</accession>
<evidence type="ECO:0000313" key="7">
    <source>
        <dbReference type="EMBL" id="KNZ43749.1"/>
    </source>
</evidence>
<gene>
    <name evidence="7" type="ORF">VP01_990g7</name>
</gene>
<comment type="caution">
    <text evidence="7">The sequence shown here is derived from an EMBL/GenBank/DDBJ whole genome shotgun (WGS) entry which is preliminary data.</text>
</comment>
<evidence type="ECO:0000256" key="4">
    <source>
        <dbReference type="ARBA" id="ARBA00023136"/>
    </source>
</evidence>
<feature type="transmembrane region" description="Helical" evidence="6">
    <location>
        <begin position="526"/>
        <end position="543"/>
    </location>
</feature>
<dbReference type="GO" id="GO:0022857">
    <property type="term" value="F:transmembrane transporter activity"/>
    <property type="evidence" value="ECO:0007669"/>
    <property type="project" value="TreeGrafter"/>
</dbReference>
<feature type="transmembrane region" description="Helical" evidence="6">
    <location>
        <begin position="193"/>
        <end position="216"/>
    </location>
</feature>
<evidence type="ECO:0000256" key="1">
    <source>
        <dbReference type="ARBA" id="ARBA00004141"/>
    </source>
</evidence>